<protein>
    <recommendedName>
        <fullName evidence="5">C-factor</fullName>
    </recommendedName>
</protein>
<evidence type="ECO:0000256" key="1">
    <source>
        <dbReference type="ARBA" id="ARBA00022857"/>
    </source>
</evidence>
<dbReference type="InterPro" id="IPR002347">
    <property type="entry name" value="SDR_fam"/>
</dbReference>
<dbReference type="InterPro" id="IPR036291">
    <property type="entry name" value="NAD(P)-bd_dom_sf"/>
</dbReference>
<dbReference type="GO" id="GO:0016491">
    <property type="term" value="F:oxidoreductase activity"/>
    <property type="evidence" value="ECO:0007669"/>
    <property type="project" value="UniProtKB-KW"/>
</dbReference>
<sequence>MAKTVMITGSSRGIGLALVKECLSSGLQVIATCRNPSAATELADLLKSKNQAPAIKLDVEDRASIKDAFAEAKKISPTLDILINNAGEFHFWWMFCLQQPGYNHLVEAIGLLRDDKSNPSIVVNMTTAMASIAENGSGKLTAYRCSKVALNMLNMNFSQEKPGVVWIAVHPGWVDTDMGRSSGAPPPLSPQDSASGILKTVLGSKLSDSGAFLRYNGEKIPW</sequence>
<dbReference type="CDD" id="cd05325">
    <property type="entry name" value="carb_red_sniffer_like_SDR_c"/>
    <property type="match status" value="1"/>
</dbReference>
<dbReference type="SUPFAM" id="SSF51735">
    <property type="entry name" value="NAD(P)-binding Rossmann-fold domains"/>
    <property type="match status" value="1"/>
</dbReference>
<dbReference type="InterPro" id="IPR051468">
    <property type="entry name" value="Fungal_SecMetab_SDRs"/>
</dbReference>
<dbReference type="Pfam" id="PF00106">
    <property type="entry name" value="adh_short"/>
    <property type="match status" value="1"/>
</dbReference>
<keyword evidence="1" id="KW-0521">NADP</keyword>
<dbReference type="Proteomes" id="UP000678499">
    <property type="component" value="Unassembled WGS sequence"/>
</dbReference>
<organism evidence="3">
    <name type="scientific">Notodromas monacha</name>
    <dbReference type="NCBI Taxonomy" id="399045"/>
    <lineage>
        <taxon>Eukaryota</taxon>
        <taxon>Metazoa</taxon>
        <taxon>Ecdysozoa</taxon>
        <taxon>Arthropoda</taxon>
        <taxon>Crustacea</taxon>
        <taxon>Oligostraca</taxon>
        <taxon>Ostracoda</taxon>
        <taxon>Podocopa</taxon>
        <taxon>Podocopida</taxon>
        <taxon>Cypridocopina</taxon>
        <taxon>Cypridoidea</taxon>
        <taxon>Cyprididae</taxon>
        <taxon>Notodromas</taxon>
    </lineage>
</organism>
<dbReference type="EMBL" id="OA887210">
    <property type="protein sequence ID" value="CAD7283296.1"/>
    <property type="molecule type" value="Genomic_DNA"/>
</dbReference>
<dbReference type="PANTHER" id="PTHR43544">
    <property type="entry name" value="SHORT-CHAIN DEHYDROGENASE/REDUCTASE"/>
    <property type="match status" value="1"/>
</dbReference>
<keyword evidence="4" id="KW-1185">Reference proteome</keyword>
<evidence type="ECO:0000256" key="2">
    <source>
        <dbReference type="ARBA" id="ARBA00023002"/>
    </source>
</evidence>
<reference evidence="3" key="1">
    <citation type="submission" date="2020-11" db="EMBL/GenBank/DDBJ databases">
        <authorList>
            <person name="Tran Van P."/>
        </authorList>
    </citation>
    <scope>NUCLEOTIDE SEQUENCE</scope>
</reference>
<gene>
    <name evidence="3" type="ORF">NMOB1V02_LOCUS10912</name>
</gene>
<accession>A0A7R9BZA5</accession>
<dbReference type="GO" id="GO:0005737">
    <property type="term" value="C:cytoplasm"/>
    <property type="evidence" value="ECO:0007669"/>
    <property type="project" value="TreeGrafter"/>
</dbReference>
<keyword evidence="2" id="KW-0560">Oxidoreductase</keyword>
<evidence type="ECO:0008006" key="5">
    <source>
        <dbReference type="Google" id="ProtNLM"/>
    </source>
</evidence>
<dbReference type="Gene3D" id="3.40.50.720">
    <property type="entry name" value="NAD(P)-binding Rossmann-like Domain"/>
    <property type="match status" value="1"/>
</dbReference>
<dbReference type="EMBL" id="CAJPEX010005173">
    <property type="protein sequence ID" value="CAG0923448.1"/>
    <property type="molecule type" value="Genomic_DNA"/>
</dbReference>
<name>A0A7R9BZA5_9CRUS</name>
<evidence type="ECO:0000313" key="4">
    <source>
        <dbReference type="Proteomes" id="UP000678499"/>
    </source>
</evidence>
<proteinExistence type="predicted"/>
<dbReference type="PRINTS" id="PR00081">
    <property type="entry name" value="GDHRDH"/>
</dbReference>
<dbReference type="OrthoDB" id="9982184at2759"/>
<evidence type="ECO:0000313" key="3">
    <source>
        <dbReference type="EMBL" id="CAD7283296.1"/>
    </source>
</evidence>
<dbReference type="AlphaFoldDB" id="A0A7R9BZA5"/>
<dbReference type="PANTHER" id="PTHR43544:SF7">
    <property type="entry name" value="NADB-LER2"/>
    <property type="match status" value="1"/>
</dbReference>